<protein>
    <submittedName>
        <fullName evidence="1">Uncharacterized protein</fullName>
    </submittedName>
</protein>
<accession>A0A8J3S7J1</accession>
<evidence type="ECO:0000313" key="2">
    <source>
        <dbReference type="Proteomes" id="UP000655044"/>
    </source>
</evidence>
<organism evidence="1 2">
    <name type="scientific">Planobispora rosea</name>
    <dbReference type="NCBI Taxonomy" id="35762"/>
    <lineage>
        <taxon>Bacteria</taxon>
        <taxon>Bacillati</taxon>
        <taxon>Actinomycetota</taxon>
        <taxon>Actinomycetes</taxon>
        <taxon>Streptosporangiales</taxon>
        <taxon>Streptosporangiaceae</taxon>
        <taxon>Planobispora</taxon>
    </lineage>
</organism>
<name>A0A8J3S7J1_PLARO</name>
<proteinExistence type="predicted"/>
<comment type="caution">
    <text evidence="1">The sequence shown here is derived from an EMBL/GenBank/DDBJ whole genome shotgun (WGS) entry which is preliminary data.</text>
</comment>
<evidence type="ECO:0000313" key="1">
    <source>
        <dbReference type="EMBL" id="GIH88200.1"/>
    </source>
</evidence>
<dbReference type="RefSeq" id="WP_189243783.1">
    <property type="nucleotide sequence ID" value="NZ_BMQP01000050.1"/>
</dbReference>
<dbReference type="AlphaFoldDB" id="A0A8J3S7J1"/>
<reference evidence="1" key="1">
    <citation type="submission" date="2021-01" db="EMBL/GenBank/DDBJ databases">
        <title>Whole genome shotgun sequence of Planobispora rosea NBRC 15558.</title>
        <authorList>
            <person name="Komaki H."/>
            <person name="Tamura T."/>
        </authorList>
    </citation>
    <scope>NUCLEOTIDE SEQUENCE</scope>
    <source>
        <strain evidence="1">NBRC 15558</strain>
    </source>
</reference>
<dbReference type="EMBL" id="BOOI01000076">
    <property type="protein sequence ID" value="GIH88200.1"/>
    <property type="molecule type" value="Genomic_DNA"/>
</dbReference>
<keyword evidence="2" id="KW-1185">Reference proteome</keyword>
<sequence>MVIVEVVLETSDAVDFTAWPIAEPSRDRLLALSGQMSPAEVGTAMAVIFSYNGIPVTHAADLTEAHLEQHLAEAECLIAPGGLRFHDTTTDVSVPPGCCFGLENWRDWWDVACGRESWLGHDPTPHITHVGHTIQLRQHNEDAPSIEITRGELSSLLTTAQRHFSGFLDLARQWAAATTPGLADRLTSALDQHFIINEVSSSLDGRATR</sequence>
<dbReference type="Proteomes" id="UP000655044">
    <property type="component" value="Unassembled WGS sequence"/>
</dbReference>
<gene>
    <name evidence="1" type="ORF">Pro02_66080</name>
</gene>